<dbReference type="SMART" id="SM00700">
    <property type="entry name" value="JHBP"/>
    <property type="match status" value="1"/>
</dbReference>
<keyword evidence="3" id="KW-1185">Reference proteome</keyword>
<dbReference type="EMBL" id="JARGEI010000003">
    <property type="protein sequence ID" value="KAJ8733759.1"/>
    <property type="molecule type" value="Genomic_DNA"/>
</dbReference>
<gene>
    <name evidence="2" type="ORF">PYW07_014310</name>
</gene>
<protein>
    <submittedName>
        <fullName evidence="2">Uncharacterized protein</fullName>
    </submittedName>
</protein>
<dbReference type="InterPro" id="IPR010562">
    <property type="entry name" value="Haemolymph_juvenile_hormone-bd"/>
</dbReference>
<keyword evidence="1" id="KW-0732">Signal</keyword>
<sequence>MQFLYSVSLVLLAILGLAVATPVDLTKLNEGSVKQDLLARNSNLENVVLNLLEDLRNTMLKGSDDVPVLDPLEVEHLHLDQEILTIPNSHVDLQNLKVKKLSTFVVDQLSINIASVIPLRYRLQFDIQIPVLEALADHYDLSLAVAGTNIFGNGDAKVQFIEPRVKGTILLGPRITIVSGMFLQITSSNVELSLKGFESQINGLMNDPAMSDFINTFLRHFVPELLILHEDEVNKILSDTVQEVGNDLLRDINVSDIFG</sequence>
<dbReference type="InterPro" id="IPR038606">
    <property type="entry name" value="To_sf"/>
</dbReference>
<dbReference type="PANTHER" id="PTHR11008">
    <property type="entry name" value="PROTEIN TAKEOUT-LIKE PROTEIN"/>
    <property type="match status" value="1"/>
</dbReference>
<proteinExistence type="predicted"/>
<accession>A0AAD7Z0R7</accession>
<dbReference type="Proteomes" id="UP001231518">
    <property type="component" value="Chromosome 5"/>
</dbReference>
<reference evidence="2" key="1">
    <citation type="submission" date="2023-03" db="EMBL/GenBank/DDBJ databases">
        <title>Chromosome-level genomes of two armyworms, Mythimna separata and Mythimna loreyi, provide insights into the biosynthesis and reception of sex pheromones.</title>
        <authorList>
            <person name="Zhao H."/>
        </authorList>
    </citation>
    <scope>NUCLEOTIDE SEQUENCE</scope>
    <source>
        <strain evidence="2">BeijingLab</strain>
        <tissue evidence="2">Pupa</tissue>
    </source>
</reference>
<dbReference type="PANTHER" id="PTHR11008:SF9">
    <property type="entry name" value="PROTEIN TAKEOUT-LIKE PROTEIN"/>
    <property type="match status" value="1"/>
</dbReference>
<evidence type="ECO:0000313" key="2">
    <source>
        <dbReference type="EMBL" id="KAJ8733759.1"/>
    </source>
</evidence>
<evidence type="ECO:0000313" key="3">
    <source>
        <dbReference type="Proteomes" id="UP001231518"/>
    </source>
</evidence>
<dbReference type="Gene3D" id="3.15.10.30">
    <property type="entry name" value="Haemolymph juvenile hormone binding protein"/>
    <property type="match status" value="1"/>
</dbReference>
<feature type="signal peptide" evidence="1">
    <location>
        <begin position="1"/>
        <end position="20"/>
    </location>
</feature>
<comment type="caution">
    <text evidence="2">The sequence shown here is derived from an EMBL/GenBank/DDBJ whole genome shotgun (WGS) entry which is preliminary data.</text>
</comment>
<evidence type="ECO:0000256" key="1">
    <source>
        <dbReference type="SAM" id="SignalP"/>
    </source>
</evidence>
<organism evidence="2 3">
    <name type="scientific">Mythimna separata</name>
    <name type="common">Oriental armyworm</name>
    <name type="synonym">Pseudaletia separata</name>
    <dbReference type="NCBI Taxonomy" id="271217"/>
    <lineage>
        <taxon>Eukaryota</taxon>
        <taxon>Metazoa</taxon>
        <taxon>Ecdysozoa</taxon>
        <taxon>Arthropoda</taxon>
        <taxon>Hexapoda</taxon>
        <taxon>Insecta</taxon>
        <taxon>Pterygota</taxon>
        <taxon>Neoptera</taxon>
        <taxon>Endopterygota</taxon>
        <taxon>Lepidoptera</taxon>
        <taxon>Glossata</taxon>
        <taxon>Ditrysia</taxon>
        <taxon>Noctuoidea</taxon>
        <taxon>Noctuidae</taxon>
        <taxon>Noctuinae</taxon>
        <taxon>Hadenini</taxon>
        <taxon>Mythimna</taxon>
    </lineage>
</organism>
<name>A0AAD7Z0R7_MYTSE</name>
<dbReference type="Pfam" id="PF06585">
    <property type="entry name" value="JHBP"/>
    <property type="match status" value="1"/>
</dbReference>
<feature type="chain" id="PRO_5042297393" evidence="1">
    <location>
        <begin position="21"/>
        <end position="259"/>
    </location>
</feature>
<dbReference type="AlphaFoldDB" id="A0AAD7Z0R7"/>